<proteinExistence type="predicted"/>
<feature type="non-terminal residue" evidence="2">
    <location>
        <position position="1"/>
    </location>
</feature>
<dbReference type="GO" id="GO:0006779">
    <property type="term" value="P:porphyrin-containing compound biosynthetic process"/>
    <property type="evidence" value="ECO:0007669"/>
    <property type="project" value="InterPro"/>
</dbReference>
<evidence type="ECO:0000259" key="1">
    <source>
        <dbReference type="Pfam" id="PF10414"/>
    </source>
</evidence>
<dbReference type="EMBL" id="BLSB01000383">
    <property type="protein sequence ID" value="GFP36064.1"/>
    <property type="molecule type" value="Genomic_DNA"/>
</dbReference>
<reference evidence="2 3" key="1">
    <citation type="journal article" date="2020" name="Front. Microbiol.">
        <title>Single-cell genomics of novel Actinobacteria with the Wood-Ljungdahl pathway discovered in a serpentinizing system.</title>
        <authorList>
            <person name="Merino N."/>
            <person name="Kawai M."/>
            <person name="Boyd E.S."/>
            <person name="Colman D.R."/>
            <person name="McGlynn S.E."/>
            <person name="Nealson K.H."/>
            <person name="Kurokawa K."/>
            <person name="Hongoh Y."/>
        </authorList>
    </citation>
    <scope>NUCLEOTIDE SEQUENCE [LARGE SCALE GENOMIC DNA]</scope>
    <source>
        <strain evidence="2 3">S43</strain>
    </source>
</reference>
<organism evidence="2 3">
    <name type="scientific">Candidatus Hakubella thermalkaliphila</name>
    <dbReference type="NCBI Taxonomy" id="2754717"/>
    <lineage>
        <taxon>Bacteria</taxon>
        <taxon>Bacillati</taxon>
        <taxon>Actinomycetota</taxon>
        <taxon>Actinomycetota incertae sedis</taxon>
        <taxon>Candidatus Hakubellales</taxon>
        <taxon>Candidatus Hakubellaceae</taxon>
        <taxon>Candidatus Hakubella</taxon>
    </lineage>
</organism>
<feature type="domain" description="Sirohaem synthase dimerisation" evidence="1">
    <location>
        <begin position="2"/>
        <end position="45"/>
    </location>
</feature>
<dbReference type="AlphaFoldDB" id="A0A6V8PW44"/>
<dbReference type="InterPro" id="IPR019478">
    <property type="entry name" value="Sirohaem_synthase_dimer_dom"/>
</dbReference>
<accession>A0A6V8PW44</accession>
<gene>
    <name evidence="2" type="ORF">HKBW3S43_01851</name>
</gene>
<evidence type="ECO:0000313" key="3">
    <source>
        <dbReference type="Proteomes" id="UP000576480"/>
    </source>
</evidence>
<comment type="caution">
    <text evidence="2">The sequence shown here is derived from an EMBL/GenBank/DDBJ whole genome shotgun (WGS) entry which is preliminary data.</text>
</comment>
<dbReference type="Pfam" id="PF10414">
    <property type="entry name" value="CysG_dimeriser"/>
    <property type="match status" value="1"/>
</dbReference>
<sequence>AREKIKASYKTEQERGKALERVMDSGILELIRAGKKDLAEETIERCI</sequence>
<evidence type="ECO:0000313" key="2">
    <source>
        <dbReference type="EMBL" id="GFP36064.1"/>
    </source>
</evidence>
<dbReference type="Proteomes" id="UP000576480">
    <property type="component" value="Unassembled WGS sequence"/>
</dbReference>
<protein>
    <recommendedName>
        <fullName evidence="1">Sirohaem synthase dimerisation domain-containing protein</fullName>
    </recommendedName>
</protein>
<name>A0A6V8PW44_9ACTN</name>